<sequence length="567" mass="60158">MRGARLIAMLGAGGLMIGLGLPIAAAAPREDAQSAVPARLASAIESPFVAHGAGSAMLSATSKPGHRSGGDGDEAETQAAPASQGGVMAAGRPDRTALLDDTSWPDSSVLKSQTVDKIEVRHSAKGVTVADITFEAPPTTANPVRVDVYFGVWNANDYCVSKFELRIVPGSGAQGGMMSGTTWGGDINATVKQSGARVTATSAANGQVAAGNWNCAGAVVGVLDAGTWVVAQNVYSDDLAEASVAVVDIAAPVQGALKGKWLEIRFQVGNRGKGLAKSVSAGLSGKHLTFKKKTISVGDLSDGSTSRALRVKVKLGSKKKTTKLVISVREAGGATAKRTITIVQKPKPKRYKTLVGQYFWGFATTDLNSYSGWDTQTVRFVNKKFVYVGVSKNGKKPRCVKRSKSCVRYKYNPKTGKVKVGKGTFKVTTEGFSGSFGKGDARRYYEPLTLPKRGTRFAANLLNNDWYGNCLLTCTTTTTRLSFDKKGRFVRSGWSIGSWPGLGSSWSVIPPDKRGTYKIVSAGRIELRFANGTKERTTIGFMRDVRGKASPHGVGLALGSTNYYWDD</sequence>
<proteinExistence type="predicted"/>
<organism evidence="2 3">
    <name type="scientific">Rarobacter faecitabidus</name>
    <dbReference type="NCBI Taxonomy" id="13243"/>
    <lineage>
        <taxon>Bacteria</taxon>
        <taxon>Bacillati</taxon>
        <taxon>Actinomycetota</taxon>
        <taxon>Actinomycetes</taxon>
        <taxon>Micrococcales</taxon>
        <taxon>Rarobacteraceae</taxon>
        <taxon>Rarobacter</taxon>
    </lineage>
</organism>
<evidence type="ECO:0000313" key="3">
    <source>
        <dbReference type="Proteomes" id="UP000315389"/>
    </source>
</evidence>
<gene>
    <name evidence="2" type="ORF">FB461_0315</name>
</gene>
<name>A0A542ZU96_RARFA</name>
<evidence type="ECO:0000313" key="2">
    <source>
        <dbReference type="EMBL" id="TQL63836.1"/>
    </source>
</evidence>
<protein>
    <submittedName>
        <fullName evidence="2">Uncharacterized protein</fullName>
    </submittedName>
</protein>
<evidence type="ECO:0000256" key="1">
    <source>
        <dbReference type="SAM" id="MobiDB-lite"/>
    </source>
</evidence>
<dbReference type="Proteomes" id="UP000315389">
    <property type="component" value="Unassembled WGS sequence"/>
</dbReference>
<reference evidence="2 3" key="1">
    <citation type="submission" date="2019-06" db="EMBL/GenBank/DDBJ databases">
        <title>Sequencing the genomes of 1000 actinobacteria strains.</title>
        <authorList>
            <person name="Klenk H.-P."/>
        </authorList>
    </citation>
    <scope>NUCLEOTIDE SEQUENCE [LARGE SCALE GENOMIC DNA]</scope>
    <source>
        <strain evidence="2 3">DSM 4813</strain>
    </source>
</reference>
<dbReference type="EMBL" id="VFOS01000001">
    <property type="protein sequence ID" value="TQL63836.1"/>
    <property type="molecule type" value="Genomic_DNA"/>
</dbReference>
<dbReference type="AlphaFoldDB" id="A0A542ZU96"/>
<comment type="caution">
    <text evidence="2">The sequence shown here is derived from an EMBL/GenBank/DDBJ whole genome shotgun (WGS) entry which is preliminary data.</text>
</comment>
<keyword evidence="3" id="KW-1185">Reference proteome</keyword>
<accession>A0A542ZU96</accession>
<feature type="region of interest" description="Disordered" evidence="1">
    <location>
        <begin position="56"/>
        <end position="89"/>
    </location>
</feature>